<evidence type="ECO:0000313" key="2">
    <source>
        <dbReference type="Proteomes" id="UP000026714"/>
    </source>
</evidence>
<dbReference type="Proteomes" id="UP000026714">
    <property type="component" value="Unassembled WGS sequence"/>
</dbReference>
<protein>
    <submittedName>
        <fullName evidence="1">Uncharacterized protein</fullName>
    </submittedName>
</protein>
<reference evidence="1 2" key="1">
    <citation type="journal article" date="2014" name="FEMS Microbiol. Ecol.">
        <title>Sphaerotilus natans encrusted with nanoball-shaped Fe(III) oxide minerals formed by nitrate-reducing mixotrophic Fe(II) oxidation.</title>
        <authorList>
            <person name="Park S."/>
            <person name="Kim D.H."/>
            <person name="Lee J.H."/>
            <person name="Hur H.G."/>
        </authorList>
    </citation>
    <scope>NUCLEOTIDE SEQUENCE [LARGE SCALE GENOMIC DNA]</scope>
    <source>
        <strain evidence="1 2">DSM 6575</strain>
    </source>
</reference>
<keyword evidence="2" id="KW-1185">Reference proteome</keyword>
<organism evidence="1 2">
    <name type="scientific">Sphaerotilus natans subsp. natans DSM 6575</name>
    <dbReference type="NCBI Taxonomy" id="1286631"/>
    <lineage>
        <taxon>Bacteria</taxon>
        <taxon>Pseudomonadati</taxon>
        <taxon>Pseudomonadota</taxon>
        <taxon>Betaproteobacteria</taxon>
        <taxon>Burkholderiales</taxon>
        <taxon>Sphaerotilaceae</taxon>
        <taxon>Sphaerotilus</taxon>
    </lineage>
</organism>
<sequence>MSPVNVQTDQALACFGAMVLRAMRGRMDGRGDAGPVDEASLCVLAIDAGVLVPRVTIKPWPVLAYGESDEVREAVDRLALAADMALEVLA</sequence>
<dbReference type="STRING" id="34103.SAMN05421778_101304"/>
<evidence type="ECO:0000313" key="1">
    <source>
        <dbReference type="EMBL" id="KDB52001.1"/>
    </source>
</evidence>
<dbReference type="EMBL" id="AZRA01000061">
    <property type="protein sequence ID" value="KDB52001.1"/>
    <property type="molecule type" value="Genomic_DNA"/>
</dbReference>
<dbReference type="AlphaFoldDB" id="A0A059KKM8"/>
<name>A0A059KKM8_9BURK</name>
<comment type="caution">
    <text evidence="1">The sequence shown here is derived from an EMBL/GenBank/DDBJ whole genome shotgun (WGS) entry which is preliminary data.</text>
</comment>
<accession>A0A059KKM8</accession>
<gene>
    <name evidence="1" type="ORF">X805_23710</name>
</gene>
<proteinExistence type="predicted"/>